<name>A0A9N7UZP1_PLEPL</name>
<sequence>MMSPVVLESTSSTCEVPSVKLHIWGWEGGSPRSSLVHTEVTRQAWGGAESWGPKTPEVMFVGFRRLMHQWSKGEREFGGSAVDVLTSPPFSPL</sequence>
<accession>A0A9N7UZP1</accession>
<reference evidence="1" key="1">
    <citation type="submission" date="2020-03" db="EMBL/GenBank/DDBJ databases">
        <authorList>
            <person name="Weist P."/>
        </authorList>
    </citation>
    <scope>NUCLEOTIDE SEQUENCE</scope>
</reference>
<organism evidence="1 2">
    <name type="scientific">Pleuronectes platessa</name>
    <name type="common">European plaice</name>
    <dbReference type="NCBI Taxonomy" id="8262"/>
    <lineage>
        <taxon>Eukaryota</taxon>
        <taxon>Metazoa</taxon>
        <taxon>Chordata</taxon>
        <taxon>Craniata</taxon>
        <taxon>Vertebrata</taxon>
        <taxon>Euteleostomi</taxon>
        <taxon>Actinopterygii</taxon>
        <taxon>Neopterygii</taxon>
        <taxon>Teleostei</taxon>
        <taxon>Neoteleostei</taxon>
        <taxon>Acanthomorphata</taxon>
        <taxon>Carangaria</taxon>
        <taxon>Pleuronectiformes</taxon>
        <taxon>Pleuronectoidei</taxon>
        <taxon>Pleuronectidae</taxon>
        <taxon>Pleuronectes</taxon>
    </lineage>
</organism>
<gene>
    <name evidence="1" type="ORF">PLEPLA_LOCUS27250</name>
</gene>
<evidence type="ECO:0000313" key="1">
    <source>
        <dbReference type="EMBL" id="CAB1439467.1"/>
    </source>
</evidence>
<protein>
    <submittedName>
        <fullName evidence="1">Uncharacterized protein</fullName>
    </submittedName>
</protein>
<evidence type="ECO:0000313" key="2">
    <source>
        <dbReference type="Proteomes" id="UP001153269"/>
    </source>
</evidence>
<comment type="caution">
    <text evidence="1">The sequence shown here is derived from an EMBL/GenBank/DDBJ whole genome shotgun (WGS) entry which is preliminary data.</text>
</comment>
<keyword evidence="2" id="KW-1185">Reference proteome</keyword>
<dbReference type="EMBL" id="CADEAL010002291">
    <property type="protein sequence ID" value="CAB1439467.1"/>
    <property type="molecule type" value="Genomic_DNA"/>
</dbReference>
<dbReference type="Proteomes" id="UP001153269">
    <property type="component" value="Unassembled WGS sequence"/>
</dbReference>
<dbReference type="AlphaFoldDB" id="A0A9N7UZP1"/>
<proteinExistence type="predicted"/>